<dbReference type="PATRIC" id="fig|1217712.3.peg.1920"/>
<evidence type="ECO:0000313" key="2">
    <source>
        <dbReference type="Proteomes" id="UP000013049"/>
    </source>
</evidence>
<dbReference type="RefSeq" id="WP_004771400.1">
    <property type="nucleotide sequence ID" value="NZ_KB849357.1"/>
</dbReference>
<dbReference type="HOGENOM" id="CLU_2366496_0_0_6"/>
<dbReference type="AlphaFoldDB" id="N8UXK2"/>
<name>N8UXK2_9GAMM</name>
<protein>
    <submittedName>
        <fullName evidence="1">Uncharacterized protein</fullName>
    </submittedName>
</protein>
<evidence type="ECO:0000313" key="1">
    <source>
        <dbReference type="EMBL" id="ENU92120.1"/>
    </source>
</evidence>
<accession>N8UXK2</accession>
<sequence>MNLQVSQLTVEQLPHALMLAMKRKTLPVIDWELCGKIIEKEKRISLVAGYEKYSAMYIGLKSNGKKIEVEAASPIEAIVKCYIIKQLGYEVELN</sequence>
<dbReference type="Pfam" id="PF10765">
    <property type="entry name" value="Phage_P22_NinX"/>
    <property type="match status" value="1"/>
</dbReference>
<organism evidence="1 2">
    <name type="scientific">Acinetobacter vivianii</name>
    <dbReference type="NCBI Taxonomy" id="1776742"/>
    <lineage>
        <taxon>Bacteria</taxon>
        <taxon>Pseudomonadati</taxon>
        <taxon>Pseudomonadota</taxon>
        <taxon>Gammaproteobacteria</taxon>
        <taxon>Moraxellales</taxon>
        <taxon>Moraxellaceae</taxon>
        <taxon>Acinetobacter</taxon>
    </lineage>
</organism>
<dbReference type="InterPro" id="IPR019701">
    <property type="entry name" value="Phage_P22_NinX"/>
</dbReference>
<dbReference type="Proteomes" id="UP000013049">
    <property type="component" value="Unassembled WGS sequence"/>
</dbReference>
<gene>
    <name evidence="1" type="ORF">F971_02007</name>
</gene>
<proteinExistence type="predicted"/>
<comment type="caution">
    <text evidence="1">The sequence shown here is derived from an EMBL/GenBank/DDBJ whole genome shotgun (WGS) entry which is preliminary data.</text>
</comment>
<reference evidence="1 2" key="1">
    <citation type="submission" date="2013-02" db="EMBL/GenBank/DDBJ databases">
        <title>The Genome Sequence of Acinetobacter sp. NIPH 758.</title>
        <authorList>
            <consortium name="The Broad Institute Genome Sequencing Platform"/>
            <consortium name="The Broad Institute Genome Sequencing Center for Infectious Disease"/>
            <person name="Cerqueira G."/>
            <person name="Feldgarden M."/>
            <person name="Courvalin P."/>
            <person name="Perichon B."/>
            <person name="Grillot-Courvalin C."/>
            <person name="Clermont D."/>
            <person name="Rocha E."/>
            <person name="Yoon E.-J."/>
            <person name="Nemec A."/>
            <person name="Walker B."/>
            <person name="Young S.K."/>
            <person name="Zeng Q."/>
            <person name="Gargeya S."/>
            <person name="Fitzgerald M."/>
            <person name="Haas B."/>
            <person name="Abouelleil A."/>
            <person name="Alvarado L."/>
            <person name="Arachchi H.M."/>
            <person name="Berlin A.M."/>
            <person name="Chapman S.B."/>
            <person name="Dewar J."/>
            <person name="Goldberg J."/>
            <person name="Griggs A."/>
            <person name="Gujja S."/>
            <person name="Hansen M."/>
            <person name="Howarth C."/>
            <person name="Imamovic A."/>
            <person name="Larimer J."/>
            <person name="McCowan C."/>
            <person name="Murphy C."/>
            <person name="Neiman D."/>
            <person name="Pearson M."/>
            <person name="Priest M."/>
            <person name="Roberts A."/>
            <person name="Saif S."/>
            <person name="Shea T."/>
            <person name="Sisk P."/>
            <person name="Sykes S."/>
            <person name="Wortman J."/>
            <person name="Nusbaum C."/>
            <person name="Birren B."/>
        </authorList>
    </citation>
    <scope>NUCLEOTIDE SEQUENCE [LARGE SCALE GENOMIC DNA]</scope>
    <source>
        <strain evidence="1 2">NIPH 758</strain>
    </source>
</reference>
<dbReference type="eggNOG" id="ENOG5031RIF">
    <property type="taxonomic scope" value="Bacteria"/>
</dbReference>
<dbReference type="EMBL" id="APPC01000017">
    <property type="protein sequence ID" value="ENU92120.1"/>
    <property type="molecule type" value="Genomic_DNA"/>
</dbReference>